<evidence type="ECO:0000256" key="12">
    <source>
        <dbReference type="ARBA" id="ARBA00023221"/>
    </source>
</evidence>
<keyword evidence="12" id="KW-0753">Steroid metabolism</keyword>
<keyword evidence="6 14" id="KW-0732">Signal</keyword>
<comment type="similarity">
    <text evidence="2">Belongs to the apolipoprotein A1/A4/E family.</text>
</comment>
<dbReference type="InterPro" id="IPR050163">
    <property type="entry name" value="Apolipoprotein_A1/A4/E"/>
</dbReference>
<evidence type="ECO:0000256" key="10">
    <source>
        <dbReference type="ARBA" id="ARBA00023098"/>
    </source>
</evidence>
<evidence type="ECO:0000256" key="6">
    <source>
        <dbReference type="ARBA" id="ARBA00022729"/>
    </source>
</evidence>
<feature type="signal peptide" evidence="14">
    <location>
        <begin position="1"/>
        <end position="18"/>
    </location>
</feature>
<dbReference type="SUPFAM" id="SSF58113">
    <property type="entry name" value="Apolipoprotein A-I"/>
    <property type="match status" value="1"/>
</dbReference>
<keyword evidence="11" id="KW-1207">Sterol metabolism</keyword>
<evidence type="ECO:0000256" key="4">
    <source>
        <dbReference type="ARBA" id="ARBA00022525"/>
    </source>
</evidence>
<reference evidence="15 16" key="1">
    <citation type="journal article" date="2022" name="G3 (Bethesda)">
        <title>Evaluating Illumina-, Nanopore-, and PacBio-based genome assembly strategies with the bald notothen, Trematomus borchgrevinki.</title>
        <authorList>
            <person name="Rayamajhi N."/>
            <person name="Cheng C.C."/>
            <person name="Catchen J.M."/>
        </authorList>
    </citation>
    <scope>NUCLEOTIDE SEQUENCE [LARGE SCALE GENOMIC DNA]</scope>
    <source>
        <strain evidence="15">AGRC-2024</strain>
    </source>
</reference>
<dbReference type="EMBL" id="JBIYXZ010002075">
    <property type="protein sequence ID" value="KAL3057083.1"/>
    <property type="molecule type" value="Genomic_DNA"/>
</dbReference>
<keyword evidence="4" id="KW-0964">Secreted</keyword>
<name>A0ABD2GTS6_PAGBO</name>
<evidence type="ECO:0000256" key="3">
    <source>
        <dbReference type="ARBA" id="ARBA00022448"/>
    </source>
</evidence>
<dbReference type="GO" id="GO:0008203">
    <property type="term" value="P:cholesterol metabolic process"/>
    <property type="evidence" value="ECO:0007669"/>
    <property type="project" value="UniProtKB-KW"/>
</dbReference>
<evidence type="ECO:0000256" key="2">
    <source>
        <dbReference type="ARBA" id="ARBA00008788"/>
    </source>
</evidence>
<dbReference type="GO" id="GO:0034364">
    <property type="term" value="C:high-density lipoprotein particle"/>
    <property type="evidence" value="ECO:0007669"/>
    <property type="project" value="UniProtKB-KW"/>
</dbReference>
<dbReference type="AlphaFoldDB" id="A0ABD2GTS6"/>
<keyword evidence="7" id="KW-0677">Repeat</keyword>
<evidence type="ECO:0000256" key="11">
    <source>
        <dbReference type="ARBA" id="ARBA00023166"/>
    </source>
</evidence>
<evidence type="ECO:0008006" key="17">
    <source>
        <dbReference type="Google" id="ProtNLM"/>
    </source>
</evidence>
<evidence type="ECO:0000256" key="7">
    <source>
        <dbReference type="ARBA" id="ARBA00022737"/>
    </source>
</evidence>
<evidence type="ECO:0000256" key="8">
    <source>
        <dbReference type="ARBA" id="ARBA00022850"/>
    </source>
</evidence>
<proteinExistence type="inferred from homology"/>
<evidence type="ECO:0000256" key="1">
    <source>
        <dbReference type="ARBA" id="ARBA00004613"/>
    </source>
</evidence>
<comment type="function">
    <text evidence="13">Participates in the reverse transport of cholesterol from tissues to the liver for excretion by promoting cholesterol efflux from tissues and by acting as a cofactor for the lecithin cholesterol acyltransferase (LCAT).</text>
</comment>
<evidence type="ECO:0000313" key="16">
    <source>
        <dbReference type="Proteomes" id="UP001619887"/>
    </source>
</evidence>
<keyword evidence="3" id="KW-0813">Transport</keyword>
<keyword evidence="5" id="KW-0153">Cholesterol metabolism</keyword>
<keyword evidence="8" id="KW-0345">HDL</keyword>
<evidence type="ECO:0000256" key="5">
    <source>
        <dbReference type="ARBA" id="ARBA00022548"/>
    </source>
</evidence>
<gene>
    <name evidence="15" type="ORF">OYC64_007548</name>
</gene>
<protein>
    <recommendedName>
        <fullName evidence="17">Apolipoprotein A-I</fullName>
    </recommendedName>
</protein>
<dbReference type="PANTHER" id="PTHR18976">
    <property type="entry name" value="APOLIPOPROTEIN"/>
    <property type="match status" value="1"/>
</dbReference>
<keyword evidence="10" id="KW-0443">Lipid metabolism</keyword>
<comment type="caution">
    <text evidence="15">The sequence shown here is derived from an EMBL/GenBank/DDBJ whole genome shotgun (WGS) entry which is preliminary data.</text>
</comment>
<keyword evidence="9" id="KW-0445">Lipid transport</keyword>
<organism evidence="15 16">
    <name type="scientific">Pagothenia borchgrevinki</name>
    <name type="common">Bald rockcod</name>
    <name type="synonym">Trematomus borchgrevinki</name>
    <dbReference type="NCBI Taxonomy" id="8213"/>
    <lineage>
        <taxon>Eukaryota</taxon>
        <taxon>Metazoa</taxon>
        <taxon>Chordata</taxon>
        <taxon>Craniata</taxon>
        <taxon>Vertebrata</taxon>
        <taxon>Euteleostomi</taxon>
        <taxon>Actinopterygii</taxon>
        <taxon>Neopterygii</taxon>
        <taxon>Teleostei</taxon>
        <taxon>Neoteleostei</taxon>
        <taxon>Acanthomorphata</taxon>
        <taxon>Eupercaria</taxon>
        <taxon>Perciformes</taxon>
        <taxon>Notothenioidei</taxon>
        <taxon>Nototheniidae</taxon>
        <taxon>Pagothenia</taxon>
    </lineage>
</organism>
<evidence type="ECO:0000256" key="13">
    <source>
        <dbReference type="ARBA" id="ARBA00037506"/>
    </source>
</evidence>
<dbReference type="Proteomes" id="UP001619887">
    <property type="component" value="Unassembled WGS sequence"/>
</dbReference>
<comment type="subcellular location">
    <subcellularLocation>
        <location evidence="1">Secreted</location>
    </subcellularLocation>
</comment>
<dbReference type="InterPro" id="IPR000074">
    <property type="entry name" value="ApoA_E"/>
</dbReference>
<sequence length="263" mass="29310">MKFFALALALVLAVGSHAASMQADAPSQLQHIRAAMDMYLVQVKDSANKALDQLDGTDYSDLKVGMSERLEAVFTQIKTVQAAVGPVTDGVLSTICDTTADLRASIMADIDSLKVDLEPKRLALKEVIDRHIADYRTRMQPIIEEYAAKHTVEMESLKAKMEPIVAEMQTKIASNIEETKTAMMPIVDAVRAKLSERLEELKTLATPYVEEYKDQISKVYADGQNMNTEKIVELRSKVAPLVEEVKVKLQDIFQTIVAFYNKQ</sequence>
<dbReference type="PANTHER" id="PTHR18976:SF11">
    <property type="entry name" value="APOLIPOPROTEIN A-I"/>
    <property type="match status" value="1"/>
</dbReference>
<dbReference type="Gene3D" id="1.20.5.1230">
    <property type="entry name" value="Apolipoprotein A-I"/>
    <property type="match status" value="1"/>
</dbReference>
<evidence type="ECO:0000256" key="14">
    <source>
        <dbReference type="SAM" id="SignalP"/>
    </source>
</evidence>
<dbReference type="GO" id="GO:0006869">
    <property type="term" value="P:lipid transport"/>
    <property type="evidence" value="ECO:0007669"/>
    <property type="project" value="UniProtKB-KW"/>
</dbReference>
<feature type="chain" id="PRO_5044813106" description="Apolipoprotein A-I" evidence="14">
    <location>
        <begin position="19"/>
        <end position="263"/>
    </location>
</feature>
<reference evidence="15 16" key="2">
    <citation type="journal article" date="2024" name="G3 (Bethesda)">
        <title>The genome of the cryopelagic Antarctic bald notothen, Trematomus borchgrevinki.</title>
        <authorList>
            <person name="Rayamajhi N."/>
            <person name="Rivera-Colon A.G."/>
            <person name="Minhas B.F."/>
            <person name="Cheng C.C."/>
            <person name="Catchen J.M."/>
        </authorList>
    </citation>
    <scope>NUCLEOTIDE SEQUENCE [LARGE SCALE GENOMIC DNA]</scope>
    <source>
        <strain evidence="15">AGRC-2024</strain>
    </source>
</reference>
<dbReference type="Pfam" id="PF01442">
    <property type="entry name" value="Apolipoprotein"/>
    <property type="match status" value="1"/>
</dbReference>
<evidence type="ECO:0000256" key="9">
    <source>
        <dbReference type="ARBA" id="ARBA00023055"/>
    </source>
</evidence>
<accession>A0ABD2GTS6</accession>
<keyword evidence="16" id="KW-1185">Reference proteome</keyword>
<evidence type="ECO:0000313" key="15">
    <source>
        <dbReference type="EMBL" id="KAL3057083.1"/>
    </source>
</evidence>